<dbReference type="AlphaFoldDB" id="A0AAJ0M931"/>
<keyword evidence="2" id="KW-1185">Reference proteome</keyword>
<organism evidence="1 2">
    <name type="scientific">Lasiosphaeria hispida</name>
    <dbReference type="NCBI Taxonomy" id="260671"/>
    <lineage>
        <taxon>Eukaryota</taxon>
        <taxon>Fungi</taxon>
        <taxon>Dikarya</taxon>
        <taxon>Ascomycota</taxon>
        <taxon>Pezizomycotina</taxon>
        <taxon>Sordariomycetes</taxon>
        <taxon>Sordariomycetidae</taxon>
        <taxon>Sordariales</taxon>
        <taxon>Lasiosphaeriaceae</taxon>
        <taxon>Lasiosphaeria</taxon>
    </lineage>
</organism>
<sequence>MPIRSQMISRNCLRWFMDWIWAYCGLWLPAMTRIHSQSRMSCGLLKEKAATAYHREKRLIHTITSTRFFYTACPNGQSQSIAFNCYPLSRSQSIAVS</sequence>
<evidence type="ECO:0000313" key="1">
    <source>
        <dbReference type="EMBL" id="KAK3343425.1"/>
    </source>
</evidence>
<evidence type="ECO:0000313" key="2">
    <source>
        <dbReference type="Proteomes" id="UP001275084"/>
    </source>
</evidence>
<dbReference type="Proteomes" id="UP001275084">
    <property type="component" value="Unassembled WGS sequence"/>
</dbReference>
<reference evidence="1" key="1">
    <citation type="journal article" date="2023" name="Mol. Phylogenet. Evol.">
        <title>Genome-scale phylogeny and comparative genomics of the fungal order Sordariales.</title>
        <authorList>
            <person name="Hensen N."/>
            <person name="Bonometti L."/>
            <person name="Westerberg I."/>
            <person name="Brannstrom I.O."/>
            <person name="Guillou S."/>
            <person name="Cros-Aarteil S."/>
            <person name="Calhoun S."/>
            <person name="Haridas S."/>
            <person name="Kuo A."/>
            <person name="Mondo S."/>
            <person name="Pangilinan J."/>
            <person name="Riley R."/>
            <person name="LaButti K."/>
            <person name="Andreopoulos B."/>
            <person name="Lipzen A."/>
            <person name="Chen C."/>
            <person name="Yan M."/>
            <person name="Daum C."/>
            <person name="Ng V."/>
            <person name="Clum A."/>
            <person name="Steindorff A."/>
            <person name="Ohm R.A."/>
            <person name="Martin F."/>
            <person name="Silar P."/>
            <person name="Natvig D.O."/>
            <person name="Lalanne C."/>
            <person name="Gautier V."/>
            <person name="Ament-Velasquez S.L."/>
            <person name="Kruys A."/>
            <person name="Hutchinson M.I."/>
            <person name="Powell A.J."/>
            <person name="Barry K."/>
            <person name="Miller A.N."/>
            <person name="Grigoriev I.V."/>
            <person name="Debuchy R."/>
            <person name="Gladieux P."/>
            <person name="Hiltunen Thoren M."/>
            <person name="Johannesson H."/>
        </authorList>
    </citation>
    <scope>NUCLEOTIDE SEQUENCE</scope>
    <source>
        <strain evidence="1">CBS 955.72</strain>
    </source>
</reference>
<protein>
    <submittedName>
        <fullName evidence="1">Uncharacterized protein</fullName>
    </submittedName>
</protein>
<reference evidence="1" key="2">
    <citation type="submission" date="2023-06" db="EMBL/GenBank/DDBJ databases">
        <authorList>
            <consortium name="Lawrence Berkeley National Laboratory"/>
            <person name="Haridas S."/>
            <person name="Hensen N."/>
            <person name="Bonometti L."/>
            <person name="Westerberg I."/>
            <person name="Brannstrom I.O."/>
            <person name="Guillou S."/>
            <person name="Cros-Aarteil S."/>
            <person name="Calhoun S."/>
            <person name="Kuo A."/>
            <person name="Mondo S."/>
            <person name="Pangilinan J."/>
            <person name="Riley R."/>
            <person name="Labutti K."/>
            <person name="Andreopoulos B."/>
            <person name="Lipzen A."/>
            <person name="Chen C."/>
            <person name="Yanf M."/>
            <person name="Daum C."/>
            <person name="Ng V."/>
            <person name="Clum A."/>
            <person name="Steindorff A."/>
            <person name="Ohm R."/>
            <person name="Martin F."/>
            <person name="Silar P."/>
            <person name="Natvig D."/>
            <person name="Lalanne C."/>
            <person name="Gautier V."/>
            <person name="Ament-Velasquez S.L."/>
            <person name="Kruys A."/>
            <person name="Hutchinson M.I."/>
            <person name="Powell A.J."/>
            <person name="Barry K."/>
            <person name="Miller A.N."/>
            <person name="Grigoriev I.V."/>
            <person name="Debuchy R."/>
            <person name="Gladieux P."/>
            <person name="Thoren M.H."/>
            <person name="Johannesson H."/>
        </authorList>
    </citation>
    <scope>NUCLEOTIDE SEQUENCE</scope>
    <source>
        <strain evidence="1">CBS 955.72</strain>
    </source>
</reference>
<name>A0AAJ0M931_9PEZI</name>
<accession>A0AAJ0M931</accession>
<dbReference type="EMBL" id="JAUIQD010000007">
    <property type="protein sequence ID" value="KAK3343425.1"/>
    <property type="molecule type" value="Genomic_DNA"/>
</dbReference>
<proteinExistence type="predicted"/>
<comment type="caution">
    <text evidence="1">The sequence shown here is derived from an EMBL/GenBank/DDBJ whole genome shotgun (WGS) entry which is preliminary data.</text>
</comment>
<gene>
    <name evidence="1" type="ORF">B0T25DRAFT_554312</name>
</gene>